<dbReference type="EMBL" id="CAICTM010000513">
    <property type="protein sequence ID" value="CAB9512018.1"/>
    <property type="molecule type" value="Genomic_DNA"/>
</dbReference>
<dbReference type="Proteomes" id="UP001153069">
    <property type="component" value="Unassembled WGS sequence"/>
</dbReference>
<proteinExistence type="predicted"/>
<keyword evidence="2" id="KW-1185">Reference proteome</keyword>
<accession>A0A9N8HEG7</accession>
<organism evidence="1 2">
    <name type="scientific">Seminavis robusta</name>
    <dbReference type="NCBI Taxonomy" id="568900"/>
    <lineage>
        <taxon>Eukaryota</taxon>
        <taxon>Sar</taxon>
        <taxon>Stramenopiles</taxon>
        <taxon>Ochrophyta</taxon>
        <taxon>Bacillariophyta</taxon>
        <taxon>Bacillariophyceae</taxon>
        <taxon>Bacillariophycidae</taxon>
        <taxon>Naviculales</taxon>
        <taxon>Naviculaceae</taxon>
        <taxon>Seminavis</taxon>
    </lineage>
</organism>
<evidence type="ECO:0000313" key="2">
    <source>
        <dbReference type="Proteomes" id="UP001153069"/>
    </source>
</evidence>
<gene>
    <name evidence="1" type="ORF">SEMRO_514_G158070.1</name>
</gene>
<name>A0A9N8HEG7_9STRA</name>
<comment type="caution">
    <text evidence="1">The sequence shown here is derived from an EMBL/GenBank/DDBJ whole genome shotgun (WGS) entry which is preliminary data.</text>
</comment>
<sequence length="88" mass="10749">MSTPITVRVTKLSIHKQMRKVSFCADDVTAVHQLEERSSYKKDMYYQNYEYQRFFEDYERAMYRKYLKSECRKKISNFFSFGNKAQVM</sequence>
<evidence type="ECO:0000313" key="1">
    <source>
        <dbReference type="EMBL" id="CAB9512018.1"/>
    </source>
</evidence>
<protein>
    <submittedName>
        <fullName evidence="1">Uncharacterized protein</fullName>
    </submittedName>
</protein>
<reference evidence="1" key="1">
    <citation type="submission" date="2020-06" db="EMBL/GenBank/DDBJ databases">
        <authorList>
            <consortium name="Plant Systems Biology data submission"/>
        </authorList>
    </citation>
    <scope>NUCLEOTIDE SEQUENCE</scope>
    <source>
        <strain evidence="1">D6</strain>
    </source>
</reference>
<dbReference type="AlphaFoldDB" id="A0A9N8HEG7"/>